<reference evidence="2 3" key="1">
    <citation type="submission" date="2020-09" db="EMBL/GenBank/DDBJ databases">
        <title>Methylomonas albis sp. nov. and Methylomonas fluvii sp. nov.: Two cold-adapted methanotrophs from the River Elbe and an amended description of Methylovulum psychrotolerans strain Eb1.</title>
        <authorList>
            <person name="Bussmann I.K."/>
            <person name="Klings K.-W."/>
            <person name="Warnstedt J."/>
            <person name="Hoppert M."/>
            <person name="Saborowski A."/>
            <person name="Horn F."/>
            <person name="Liebner S."/>
        </authorList>
    </citation>
    <scope>NUCLEOTIDE SEQUENCE [LARGE SCALE GENOMIC DNA]</scope>
    <source>
        <strain evidence="2 3">EbA</strain>
    </source>
</reference>
<dbReference type="PANTHER" id="PTHR42194">
    <property type="entry name" value="UPF0276 PROTEIN HI_1600"/>
    <property type="match status" value="1"/>
</dbReference>
<protein>
    <recommendedName>
        <fullName evidence="1">UPF0276 protein IE877_18380</fullName>
    </recommendedName>
</protein>
<keyword evidence="3" id="KW-1185">Reference proteome</keyword>
<comment type="caution">
    <text evidence="2">The sequence shown here is derived from an EMBL/GenBank/DDBJ whole genome shotgun (WGS) entry which is preliminary data.</text>
</comment>
<name>A0ABR9D3X7_9GAMM</name>
<comment type="similarity">
    <text evidence="1">Belongs to the UPF0276 family.</text>
</comment>
<evidence type="ECO:0000313" key="2">
    <source>
        <dbReference type="EMBL" id="MBD9357811.1"/>
    </source>
</evidence>
<dbReference type="SUPFAM" id="SSF51658">
    <property type="entry name" value="Xylose isomerase-like"/>
    <property type="match status" value="1"/>
</dbReference>
<gene>
    <name evidence="2" type="ORF">IE877_18380</name>
</gene>
<dbReference type="Pfam" id="PF05114">
    <property type="entry name" value="MbnB_TglH_ChrH"/>
    <property type="match status" value="1"/>
</dbReference>
<evidence type="ECO:0000313" key="3">
    <source>
        <dbReference type="Proteomes" id="UP000652176"/>
    </source>
</evidence>
<dbReference type="InterPro" id="IPR036237">
    <property type="entry name" value="Xyl_isomerase-like_sf"/>
</dbReference>
<accession>A0ABR9D3X7</accession>
<dbReference type="Proteomes" id="UP000652176">
    <property type="component" value="Unassembled WGS sequence"/>
</dbReference>
<sequence length="293" mass="32421">MALTQQQARHASVSSTIPARAGIGLRSPHHQDALLSPVRTGWLEVHSENYFGQGGIPLRDLEAIRADYPISLHGVGMSLGSVDELDRQHLRQLQNLIQRIEPGLVSEHLSWSSFGGRYLNDLLPMPYTDETLTHLTARISQVQDYLGRQLLIENPSSYLEYGFSSYSESSFINELAQRSGCGILLDVNNVYVSCVNHGWNALDYLSDIAADKVGEIHLAGHAVKTVGEQSILIDTHNAPVSDAVWQLYQTAIQHLGNRPTLIEWDADLPAWQVLVAEAATADRYLEQAYVQAA</sequence>
<proteinExistence type="inferred from homology"/>
<evidence type="ECO:0000256" key="1">
    <source>
        <dbReference type="HAMAP-Rule" id="MF_00697"/>
    </source>
</evidence>
<dbReference type="Gene3D" id="3.20.20.150">
    <property type="entry name" value="Divalent-metal-dependent TIM barrel enzymes"/>
    <property type="match status" value="1"/>
</dbReference>
<dbReference type="PANTHER" id="PTHR42194:SF1">
    <property type="entry name" value="UPF0276 PROTEIN HI_1600"/>
    <property type="match status" value="1"/>
</dbReference>
<dbReference type="InterPro" id="IPR007801">
    <property type="entry name" value="MbnB/TglH/ChrH"/>
</dbReference>
<dbReference type="RefSeq" id="WP_192376067.1">
    <property type="nucleotide sequence ID" value="NZ_JACXSS010000001.1"/>
</dbReference>
<organism evidence="2 3">
    <name type="scientific">Methylomonas albis</name>
    <dbReference type="NCBI Taxonomy" id="1854563"/>
    <lineage>
        <taxon>Bacteria</taxon>
        <taxon>Pseudomonadati</taxon>
        <taxon>Pseudomonadota</taxon>
        <taxon>Gammaproteobacteria</taxon>
        <taxon>Methylococcales</taxon>
        <taxon>Methylococcaceae</taxon>
        <taxon>Methylomonas</taxon>
    </lineage>
</organism>
<dbReference type="NCBIfam" id="NF003818">
    <property type="entry name" value="PRK05409.1"/>
    <property type="match status" value="1"/>
</dbReference>
<dbReference type="EMBL" id="JACXSS010000001">
    <property type="protein sequence ID" value="MBD9357811.1"/>
    <property type="molecule type" value="Genomic_DNA"/>
</dbReference>
<dbReference type="HAMAP" id="MF_00697">
    <property type="entry name" value="UPF0276"/>
    <property type="match status" value="1"/>
</dbReference>